<reference evidence="1 2" key="1">
    <citation type="journal article" date="2014" name="PLoS ONE">
        <title>Genome Sequence of Candidatus Nitrososphaera evergladensis from Group I.1b Enriched from Everglades Soil Reveals Novel Genomic Features of the Ammonia-Oxidizing Archaea.</title>
        <authorList>
            <person name="Zhalnina K.V."/>
            <person name="Dias R."/>
            <person name="Leonard M.T."/>
            <person name="Dorr de Quadros P."/>
            <person name="Camargo F.A."/>
            <person name="Drew J.C."/>
            <person name="Farmerie W.G."/>
            <person name="Daroub S.H."/>
            <person name="Triplett E.W."/>
        </authorList>
    </citation>
    <scope>NUCLEOTIDE SEQUENCE [LARGE SCALE GENOMIC DNA]</scope>
    <source>
        <strain evidence="1 2">SR1</strain>
    </source>
</reference>
<dbReference type="InterPro" id="IPR016084">
    <property type="entry name" value="Haem_Oase-like_multi-hlx"/>
</dbReference>
<protein>
    <recommendedName>
        <fullName evidence="3">Iron-containing redox enzyme family protein</fullName>
    </recommendedName>
</protein>
<dbReference type="Gene3D" id="1.20.910.10">
    <property type="entry name" value="Heme oxygenase-like"/>
    <property type="match status" value="1"/>
</dbReference>
<dbReference type="STRING" id="1459636.NTE_00464"/>
<name>A0A075MM31_9ARCH</name>
<sequence length="230" mass="26701">MVYSQRTDNSAEQFGSKLRIKLALMRDGRSNQFASSSMSIENARAWFKDYLIKAHSIIRASVPLMEVARHRCTVLLADEKNPLLLTSLASYFERHIKEETGHDEWLIQDLEVIGVPRRECLERVPSQVVAELVGSQYYWINHWHPVSLLGYIAFLEGNPPSSEWIQLVRKITDYPEEAFRTIIKHSELDQQHRDDLNDLLDELPLTSEHQKWVTSNALYSAGKFHDIWNP</sequence>
<dbReference type="Pfam" id="PF14518">
    <property type="entry name" value="Haem_oxygenas_2"/>
    <property type="match status" value="1"/>
</dbReference>
<dbReference type="EMBL" id="CP007174">
    <property type="protein sequence ID" value="AIF82546.1"/>
    <property type="molecule type" value="Genomic_DNA"/>
</dbReference>
<proteinExistence type="predicted"/>
<dbReference type="Proteomes" id="UP000028194">
    <property type="component" value="Chromosome"/>
</dbReference>
<evidence type="ECO:0000313" key="1">
    <source>
        <dbReference type="EMBL" id="AIF82546.1"/>
    </source>
</evidence>
<dbReference type="AlphaFoldDB" id="A0A075MM31"/>
<dbReference type="KEGG" id="nev:NTE_00464"/>
<evidence type="ECO:0008006" key="3">
    <source>
        <dbReference type="Google" id="ProtNLM"/>
    </source>
</evidence>
<keyword evidence="2" id="KW-1185">Reference proteome</keyword>
<dbReference type="HOGENOM" id="CLU_1199236_0_0_2"/>
<gene>
    <name evidence="1" type="ORF">NTE_00464</name>
</gene>
<organism evidence="1 2">
    <name type="scientific">Candidatus Nitrososphaera evergladensis SR1</name>
    <dbReference type="NCBI Taxonomy" id="1459636"/>
    <lineage>
        <taxon>Archaea</taxon>
        <taxon>Nitrososphaerota</taxon>
        <taxon>Nitrososphaeria</taxon>
        <taxon>Nitrososphaerales</taxon>
        <taxon>Nitrososphaeraceae</taxon>
        <taxon>Nitrososphaera</taxon>
    </lineage>
</organism>
<evidence type="ECO:0000313" key="2">
    <source>
        <dbReference type="Proteomes" id="UP000028194"/>
    </source>
</evidence>
<accession>A0A075MM31</accession>
<dbReference type="SUPFAM" id="SSF48613">
    <property type="entry name" value="Heme oxygenase-like"/>
    <property type="match status" value="1"/>
</dbReference>